<comment type="caution">
    <text evidence="1">The sequence shown here is derived from an EMBL/GenBank/DDBJ whole genome shotgun (WGS) entry which is preliminary data.</text>
</comment>
<protein>
    <submittedName>
        <fullName evidence="1">Uncharacterized protein</fullName>
    </submittedName>
</protein>
<sequence>MPAVDRNNDALVQAAASLGRILNETHVEYAVAGGVACLLLGSRRTTRDLDVAVNLPGDEIKALKQAVAQREPRFKSIGMSLHYDNDVPVEMLTTSQFVFPQPLGPGSQSVQIGEQWIRVLSPAAIIFAKCGRAANNLDSTRPATLAKVGTDVADIRFLCVQVSKTQLLQTVRLYPDDKRARIRKHLARLALDYPDIAVLSGYLEESYDSGELGET</sequence>
<reference evidence="1 2" key="1">
    <citation type="submission" date="2016-07" db="EMBL/GenBank/DDBJ databases">
        <title>Pervasive Adenine N6-methylation of Active Genes in Fungi.</title>
        <authorList>
            <consortium name="DOE Joint Genome Institute"/>
            <person name="Mondo S.J."/>
            <person name="Dannebaum R.O."/>
            <person name="Kuo R.C."/>
            <person name="Labutti K."/>
            <person name="Haridas S."/>
            <person name="Kuo A."/>
            <person name="Salamov A."/>
            <person name="Ahrendt S.R."/>
            <person name="Lipzen A."/>
            <person name="Sullivan W."/>
            <person name="Andreopoulos W.B."/>
            <person name="Clum A."/>
            <person name="Lindquist E."/>
            <person name="Daum C."/>
            <person name="Ramamoorthy G.K."/>
            <person name="Gryganskyi A."/>
            <person name="Culley D."/>
            <person name="Magnuson J.K."/>
            <person name="James T.Y."/>
            <person name="O'Malley M.A."/>
            <person name="Stajich J.E."/>
            <person name="Spatafora J.W."/>
            <person name="Visel A."/>
            <person name="Grigoriev I.V."/>
        </authorList>
    </citation>
    <scope>NUCLEOTIDE SEQUENCE [LARGE SCALE GENOMIC DNA]</scope>
    <source>
        <strain evidence="1 2">68-887.2</strain>
    </source>
</reference>
<accession>A0A1Y2AKL9</accession>
<dbReference type="EMBL" id="MCFC01000083">
    <property type="protein sequence ID" value="ORY23109.1"/>
    <property type="molecule type" value="Genomic_DNA"/>
</dbReference>
<name>A0A1Y2AKL9_9TREE</name>
<dbReference type="AlphaFoldDB" id="A0A1Y2AKL9"/>
<gene>
    <name evidence="1" type="ORF">BCR39DRAFT_549861</name>
</gene>
<evidence type="ECO:0000313" key="2">
    <source>
        <dbReference type="Proteomes" id="UP000193986"/>
    </source>
</evidence>
<dbReference type="OrthoDB" id="10066232at2759"/>
<organism evidence="1 2">
    <name type="scientific">Naematelia encephala</name>
    <dbReference type="NCBI Taxonomy" id="71784"/>
    <lineage>
        <taxon>Eukaryota</taxon>
        <taxon>Fungi</taxon>
        <taxon>Dikarya</taxon>
        <taxon>Basidiomycota</taxon>
        <taxon>Agaricomycotina</taxon>
        <taxon>Tremellomycetes</taxon>
        <taxon>Tremellales</taxon>
        <taxon>Naemateliaceae</taxon>
        <taxon>Naematelia</taxon>
    </lineage>
</organism>
<evidence type="ECO:0000313" key="1">
    <source>
        <dbReference type="EMBL" id="ORY23109.1"/>
    </source>
</evidence>
<keyword evidence="2" id="KW-1185">Reference proteome</keyword>
<dbReference type="InParanoid" id="A0A1Y2AKL9"/>
<dbReference type="SUPFAM" id="SSF81301">
    <property type="entry name" value="Nucleotidyltransferase"/>
    <property type="match status" value="1"/>
</dbReference>
<dbReference type="Proteomes" id="UP000193986">
    <property type="component" value="Unassembled WGS sequence"/>
</dbReference>
<dbReference type="Gene3D" id="3.30.460.40">
    <property type="match status" value="1"/>
</dbReference>
<proteinExistence type="predicted"/>
<dbReference type="STRING" id="71784.A0A1Y2AKL9"/>
<dbReference type="InterPro" id="IPR043519">
    <property type="entry name" value="NT_sf"/>
</dbReference>